<evidence type="ECO:0000313" key="5">
    <source>
        <dbReference type="Proteomes" id="UP000887578"/>
    </source>
</evidence>
<evidence type="ECO:0000256" key="1">
    <source>
        <dbReference type="ARBA" id="ARBA00023157"/>
    </source>
</evidence>
<dbReference type="InterPro" id="IPR051487">
    <property type="entry name" value="Ser/Thr_Proteases_Immune/Dev"/>
</dbReference>
<keyword evidence="3" id="KW-1133">Transmembrane helix</keyword>
<dbReference type="WBParaSite" id="PDA_v2.g12797.t1">
    <property type="protein sequence ID" value="PDA_v2.g12797.t1"/>
    <property type="gene ID" value="PDA_v2.g12797"/>
</dbReference>
<keyword evidence="5" id="KW-1185">Reference proteome</keyword>
<dbReference type="SUPFAM" id="SSF50494">
    <property type="entry name" value="Trypsin-like serine proteases"/>
    <property type="match status" value="1"/>
</dbReference>
<sequence>MGGNVTDPGTFNYSIVYIKSRRDDGTTGGCTGTMISERHLLTCLHCVINDNDGTFREHFTFDTIFDKDAEFHIKEIHKFRDHIDAAIIEFSRNTKFKHKNLHKVHLVRDDMLAKHLQDKIHNEGYIAGYGRFAYEKDKKTGAEVARESDGQLRIARVPIYPSKVCGSNVRICSSNGKLPYAYSGDSGGPLFFFQNQDSNITEASERDELDFNITHPKRHQKMYQFGIILSGDEYRTLSFPMNRLCDWIGKVTKWEAECEKVFENRGRRSASPPSFKAAEKRSPNFQLFENGENIEDYDISSKSDNSKVLPLSDLPKTEFEDEENGMDAEDLSCILNCINILILICLIILLCYYFCFKTSESNG</sequence>
<dbReference type="InterPro" id="IPR001254">
    <property type="entry name" value="Trypsin_dom"/>
</dbReference>
<dbReference type="InterPro" id="IPR043504">
    <property type="entry name" value="Peptidase_S1_PA_chymotrypsin"/>
</dbReference>
<dbReference type="InterPro" id="IPR009003">
    <property type="entry name" value="Peptidase_S1_PA"/>
</dbReference>
<organism evidence="5 6">
    <name type="scientific">Panagrolaimus davidi</name>
    <dbReference type="NCBI Taxonomy" id="227884"/>
    <lineage>
        <taxon>Eukaryota</taxon>
        <taxon>Metazoa</taxon>
        <taxon>Ecdysozoa</taxon>
        <taxon>Nematoda</taxon>
        <taxon>Chromadorea</taxon>
        <taxon>Rhabditida</taxon>
        <taxon>Tylenchina</taxon>
        <taxon>Panagrolaimomorpha</taxon>
        <taxon>Panagrolaimoidea</taxon>
        <taxon>Panagrolaimidae</taxon>
        <taxon>Panagrolaimus</taxon>
    </lineage>
</organism>
<comment type="similarity">
    <text evidence="2">Belongs to the peptidase S1 family. CLIP subfamily.</text>
</comment>
<evidence type="ECO:0000256" key="3">
    <source>
        <dbReference type="SAM" id="Phobius"/>
    </source>
</evidence>
<dbReference type="Gene3D" id="2.40.10.10">
    <property type="entry name" value="Trypsin-like serine proteases"/>
    <property type="match status" value="1"/>
</dbReference>
<evidence type="ECO:0000313" key="6">
    <source>
        <dbReference type="WBParaSite" id="PDA_v2.g12797.t1"/>
    </source>
</evidence>
<dbReference type="Pfam" id="PF00089">
    <property type="entry name" value="Trypsin"/>
    <property type="match status" value="1"/>
</dbReference>
<reference evidence="6" key="1">
    <citation type="submission" date="2022-11" db="UniProtKB">
        <authorList>
            <consortium name="WormBaseParasite"/>
        </authorList>
    </citation>
    <scope>IDENTIFICATION</scope>
</reference>
<evidence type="ECO:0000259" key="4">
    <source>
        <dbReference type="PROSITE" id="PS50240"/>
    </source>
</evidence>
<accession>A0A914P4I7</accession>
<evidence type="ECO:0000256" key="2">
    <source>
        <dbReference type="ARBA" id="ARBA00024195"/>
    </source>
</evidence>
<dbReference type="PROSITE" id="PS50240">
    <property type="entry name" value="TRYPSIN_DOM"/>
    <property type="match status" value="1"/>
</dbReference>
<protein>
    <submittedName>
        <fullName evidence="6">Peptidase S1 domain-containing protein</fullName>
    </submittedName>
</protein>
<dbReference type="AlphaFoldDB" id="A0A914P4I7"/>
<feature type="transmembrane region" description="Helical" evidence="3">
    <location>
        <begin position="338"/>
        <end position="356"/>
    </location>
</feature>
<name>A0A914P4I7_9BILA</name>
<keyword evidence="3" id="KW-0812">Transmembrane</keyword>
<feature type="domain" description="Peptidase S1" evidence="4">
    <location>
        <begin position="1"/>
        <end position="253"/>
    </location>
</feature>
<proteinExistence type="inferred from homology"/>
<dbReference type="GO" id="GO:0006508">
    <property type="term" value="P:proteolysis"/>
    <property type="evidence" value="ECO:0007669"/>
    <property type="project" value="InterPro"/>
</dbReference>
<dbReference type="GO" id="GO:0004252">
    <property type="term" value="F:serine-type endopeptidase activity"/>
    <property type="evidence" value="ECO:0007669"/>
    <property type="project" value="InterPro"/>
</dbReference>
<dbReference type="Proteomes" id="UP000887578">
    <property type="component" value="Unplaced"/>
</dbReference>
<keyword evidence="1" id="KW-1015">Disulfide bond</keyword>
<dbReference type="PANTHER" id="PTHR24256">
    <property type="entry name" value="TRYPTASE-RELATED"/>
    <property type="match status" value="1"/>
</dbReference>
<keyword evidence="3" id="KW-0472">Membrane</keyword>
<dbReference type="SMART" id="SM00020">
    <property type="entry name" value="Tryp_SPc"/>
    <property type="match status" value="1"/>
</dbReference>